<feature type="transmembrane region" description="Helical" evidence="1">
    <location>
        <begin position="284"/>
        <end position="307"/>
    </location>
</feature>
<evidence type="ECO:0000313" key="3">
    <source>
        <dbReference type="EMBL" id="MBE9463473.1"/>
    </source>
</evidence>
<dbReference type="InterPro" id="IPR002656">
    <property type="entry name" value="Acyl_transf_3_dom"/>
</dbReference>
<accession>A0ABR9WDI7</accession>
<feature type="transmembrane region" description="Helical" evidence="1">
    <location>
        <begin position="149"/>
        <end position="168"/>
    </location>
</feature>
<keyword evidence="4" id="KW-1185">Reference proteome</keyword>
<feature type="transmembrane region" description="Helical" evidence="1">
    <location>
        <begin position="356"/>
        <end position="375"/>
    </location>
</feature>
<feature type="transmembrane region" description="Helical" evidence="1">
    <location>
        <begin position="253"/>
        <end position="272"/>
    </location>
</feature>
<keyword evidence="1" id="KW-0472">Membrane</keyword>
<feature type="transmembrane region" description="Helical" evidence="1">
    <location>
        <begin position="188"/>
        <end position="209"/>
    </location>
</feature>
<feature type="transmembrane region" description="Helical" evidence="1">
    <location>
        <begin position="72"/>
        <end position="90"/>
    </location>
</feature>
<keyword evidence="1" id="KW-1133">Transmembrane helix</keyword>
<keyword evidence="1" id="KW-0812">Transmembrane</keyword>
<comment type="caution">
    <text evidence="3">The sequence shown here is derived from an EMBL/GenBank/DDBJ whole genome shotgun (WGS) entry which is preliminary data.</text>
</comment>
<feature type="transmembrane region" description="Helical" evidence="1">
    <location>
        <begin position="110"/>
        <end position="129"/>
    </location>
</feature>
<sequence>MSDRLPNTSSEPSPPVGKILYIDHLKVLLTGLVVLHHACVTYGGPGSWYYSEKTLKTGVIIPVTMLVATNQAFFMGFFFFLSAIFIPASLTKKGTGVFIKDRLKRLGIPLLFYSFILSPVMNYLVYYFAGGHHITFFQFLSGYDSWVSFGVMWFVVALLLFTAVYILWKEVDNSKPVKIKSPSVSAILIFAGGLGLLSFFVRIVFPVGWVLNPFGFQLGHFPQYIALFFWGIVCYNSNWLNEIDSRFKKSGRIKFFLIVFGFPVIFAIRVLFDAPVAWYSGGAHFQSLVYALWEQLTGFTIITWLLYIGKNNWNKPSPFLAKLARCAFAVYIFHPFVLICLSLLLKDWPVDPALKLLFVAPFGILFSFLLGHLIIQIPGVKKFL</sequence>
<dbReference type="RefSeq" id="WP_194121602.1">
    <property type="nucleotide sequence ID" value="NZ_JACYGY010000001.1"/>
</dbReference>
<evidence type="ECO:0000313" key="4">
    <source>
        <dbReference type="Proteomes" id="UP000634134"/>
    </source>
</evidence>
<name>A0ABR9WDI7_9BACT</name>
<organism evidence="3 4">
    <name type="scientific">Dyadobacter subterraneus</name>
    <dbReference type="NCBI Taxonomy" id="2773304"/>
    <lineage>
        <taxon>Bacteria</taxon>
        <taxon>Pseudomonadati</taxon>
        <taxon>Bacteroidota</taxon>
        <taxon>Cytophagia</taxon>
        <taxon>Cytophagales</taxon>
        <taxon>Spirosomataceae</taxon>
        <taxon>Dyadobacter</taxon>
    </lineage>
</organism>
<dbReference type="GO" id="GO:0016746">
    <property type="term" value="F:acyltransferase activity"/>
    <property type="evidence" value="ECO:0007669"/>
    <property type="project" value="UniProtKB-KW"/>
</dbReference>
<feature type="transmembrane region" description="Helical" evidence="1">
    <location>
        <begin position="221"/>
        <end position="241"/>
    </location>
</feature>
<protein>
    <submittedName>
        <fullName evidence="3">Acyltransferase</fullName>
    </submittedName>
</protein>
<dbReference type="Pfam" id="PF01757">
    <property type="entry name" value="Acyl_transf_3"/>
    <property type="match status" value="1"/>
</dbReference>
<evidence type="ECO:0000259" key="2">
    <source>
        <dbReference type="Pfam" id="PF01757"/>
    </source>
</evidence>
<feature type="domain" description="Acyltransferase 3" evidence="2">
    <location>
        <begin position="20"/>
        <end position="371"/>
    </location>
</feature>
<feature type="transmembrane region" description="Helical" evidence="1">
    <location>
        <begin position="319"/>
        <end position="344"/>
    </location>
</feature>
<dbReference type="InterPro" id="IPR050623">
    <property type="entry name" value="Glucan_succinyl_AcylTrfase"/>
</dbReference>
<keyword evidence="3" id="KW-0808">Transferase</keyword>
<dbReference type="Proteomes" id="UP000634134">
    <property type="component" value="Unassembled WGS sequence"/>
</dbReference>
<proteinExistence type="predicted"/>
<dbReference type="EMBL" id="JACYGY010000001">
    <property type="protein sequence ID" value="MBE9463473.1"/>
    <property type="molecule type" value="Genomic_DNA"/>
</dbReference>
<keyword evidence="3" id="KW-0012">Acyltransferase</keyword>
<evidence type="ECO:0000256" key="1">
    <source>
        <dbReference type="SAM" id="Phobius"/>
    </source>
</evidence>
<reference evidence="4" key="1">
    <citation type="submission" date="2023-07" db="EMBL/GenBank/DDBJ databases">
        <title>Dyadobacter sp. nov 'subterranea' isolated from contaminted grondwater.</title>
        <authorList>
            <person name="Szabo I."/>
            <person name="Al-Omari J."/>
            <person name="Szerdahelyi S.G."/>
            <person name="Rado J."/>
        </authorList>
    </citation>
    <scope>NUCLEOTIDE SEQUENCE [LARGE SCALE GENOMIC DNA]</scope>
    <source>
        <strain evidence="4">UP-52</strain>
    </source>
</reference>
<dbReference type="PANTHER" id="PTHR36927">
    <property type="entry name" value="BLR4337 PROTEIN"/>
    <property type="match status" value="1"/>
</dbReference>
<dbReference type="PANTHER" id="PTHR36927:SF4">
    <property type="entry name" value="BLR5718 PROTEIN"/>
    <property type="match status" value="1"/>
</dbReference>
<gene>
    <name evidence="3" type="ORF">IEE83_16420</name>
</gene>